<proteinExistence type="predicted"/>
<comment type="caution">
    <text evidence="2">The sequence shown here is derived from an EMBL/GenBank/DDBJ whole genome shotgun (WGS) entry which is preliminary data.</text>
</comment>
<dbReference type="OrthoDB" id="622488at2759"/>
<name>A0A9D5D1V7_9LILI</name>
<feature type="chain" id="PRO_5038801108" evidence="1">
    <location>
        <begin position="27"/>
        <end position="173"/>
    </location>
</feature>
<dbReference type="PANTHER" id="PTHR31676:SF96">
    <property type="entry name" value="EXPRESSED PROTEIN"/>
    <property type="match status" value="1"/>
</dbReference>
<protein>
    <submittedName>
        <fullName evidence="2">Uncharacterized protein</fullName>
    </submittedName>
</protein>
<feature type="signal peptide" evidence="1">
    <location>
        <begin position="1"/>
        <end position="26"/>
    </location>
</feature>
<keyword evidence="3" id="KW-1185">Reference proteome</keyword>
<dbReference type="Pfam" id="PF04398">
    <property type="entry name" value="DUF538"/>
    <property type="match status" value="1"/>
</dbReference>
<dbReference type="EMBL" id="JAGGNH010000002">
    <property type="protein sequence ID" value="KAJ0982752.1"/>
    <property type="molecule type" value="Genomic_DNA"/>
</dbReference>
<dbReference type="SUPFAM" id="SSF141562">
    <property type="entry name" value="At5g01610-like"/>
    <property type="match status" value="1"/>
</dbReference>
<dbReference type="PANTHER" id="PTHR31676">
    <property type="entry name" value="T31J12.3 PROTEIN-RELATED"/>
    <property type="match status" value="1"/>
</dbReference>
<keyword evidence="1" id="KW-0732">Signal</keyword>
<accession>A0A9D5D1V7</accession>
<dbReference type="Proteomes" id="UP001085076">
    <property type="component" value="Miscellaneous, Linkage group lg02"/>
</dbReference>
<dbReference type="InterPro" id="IPR036758">
    <property type="entry name" value="At5g01610-like"/>
</dbReference>
<organism evidence="2 3">
    <name type="scientific">Dioscorea zingiberensis</name>
    <dbReference type="NCBI Taxonomy" id="325984"/>
    <lineage>
        <taxon>Eukaryota</taxon>
        <taxon>Viridiplantae</taxon>
        <taxon>Streptophyta</taxon>
        <taxon>Embryophyta</taxon>
        <taxon>Tracheophyta</taxon>
        <taxon>Spermatophyta</taxon>
        <taxon>Magnoliopsida</taxon>
        <taxon>Liliopsida</taxon>
        <taxon>Dioscoreales</taxon>
        <taxon>Dioscoreaceae</taxon>
        <taxon>Dioscorea</taxon>
    </lineage>
</organism>
<dbReference type="AlphaFoldDB" id="A0A9D5D1V7"/>
<reference evidence="2" key="1">
    <citation type="submission" date="2021-03" db="EMBL/GenBank/DDBJ databases">
        <authorList>
            <person name="Li Z."/>
            <person name="Yang C."/>
        </authorList>
    </citation>
    <scope>NUCLEOTIDE SEQUENCE</scope>
    <source>
        <strain evidence="2">Dzin_1.0</strain>
        <tissue evidence="2">Leaf</tissue>
    </source>
</reference>
<evidence type="ECO:0000256" key="1">
    <source>
        <dbReference type="SAM" id="SignalP"/>
    </source>
</evidence>
<evidence type="ECO:0000313" key="2">
    <source>
        <dbReference type="EMBL" id="KAJ0982752.1"/>
    </source>
</evidence>
<dbReference type="InterPro" id="IPR007493">
    <property type="entry name" value="DUF538"/>
</dbReference>
<evidence type="ECO:0000313" key="3">
    <source>
        <dbReference type="Proteomes" id="UP001085076"/>
    </source>
</evidence>
<reference evidence="2" key="2">
    <citation type="journal article" date="2022" name="Hortic Res">
        <title>The genome of Dioscorea zingiberensis sheds light on the biosynthesis, origin and evolution of the medicinally important diosgenin saponins.</title>
        <authorList>
            <person name="Li Y."/>
            <person name="Tan C."/>
            <person name="Li Z."/>
            <person name="Guo J."/>
            <person name="Li S."/>
            <person name="Chen X."/>
            <person name="Wang C."/>
            <person name="Dai X."/>
            <person name="Yang H."/>
            <person name="Song W."/>
            <person name="Hou L."/>
            <person name="Xu J."/>
            <person name="Tong Z."/>
            <person name="Xu A."/>
            <person name="Yuan X."/>
            <person name="Wang W."/>
            <person name="Yang Q."/>
            <person name="Chen L."/>
            <person name="Sun Z."/>
            <person name="Wang K."/>
            <person name="Pan B."/>
            <person name="Chen J."/>
            <person name="Bao Y."/>
            <person name="Liu F."/>
            <person name="Qi X."/>
            <person name="Gang D.R."/>
            <person name="Wen J."/>
            <person name="Li J."/>
        </authorList>
    </citation>
    <scope>NUCLEOTIDE SEQUENCE</scope>
    <source>
        <strain evidence="2">Dzin_1.0</strain>
    </source>
</reference>
<sequence length="173" mass="19170">MATFHRFFSASSVLLLLLLLLANSSASTVHEILSKYGLPQGLLPDTVEHYSLSSNGDFVVELRDPCYVHFSTLAYYEKTIKGNLEYGRISGLSGIQVKKLFIWVSVTEIVAHPNDGTVEFEVGFLSQSLPVSEFEAIPTFIQVDRINPFLIYICSDKIPVSITGLSNDTMPYG</sequence>
<gene>
    <name evidence="2" type="ORF">J5N97_011007</name>
</gene>
<dbReference type="Gene3D" id="2.30.240.10">
    <property type="entry name" value="At5g01610-like"/>
    <property type="match status" value="1"/>
</dbReference>